<proteinExistence type="predicted"/>
<evidence type="ECO:0000256" key="3">
    <source>
        <dbReference type="SAM" id="SignalP"/>
    </source>
</evidence>
<evidence type="ECO:0000313" key="4">
    <source>
        <dbReference type="EMBL" id="MCN9243378.1"/>
    </source>
</evidence>
<sequence>MSARSAAAGTLGALALLALCTAPAVADGSDSGLALGPIAAIDGVKPGSGLELPVTFMNKGSAPLDRVWLTYSVTRGLSHTELPSNCLRYEIPAFDEAPSRSLASCAFTQSVKPGTVYTPGKQLTLKALDRALYDDVRVTVSKDDEVPEGASDPVRGTAPAVELVERPADSPPADAYDEDALNVSVTATNTADFGVTGSRLKGKVGDKVDLRVSYRNDGPAWVLRPLGTSVTHVLITLPEGTTATKVDGFCDPAGPGSYECGTSQSFVNEGAGDTYTFQLRVDKAVTDAKGSVRLGGDARPFDTNQANDKADIVLSATGGSASPTPGAPKPSSSPTPSDSPSPTDTATAPTPPAGTGNDNGPLGGSLASTGSSSTLPLAGTAIVAVAVGTGAVVLVRRRKTNRS</sequence>
<keyword evidence="2" id="KW-0812">Transmembrane</keyword>
<keyword evidence="2" id="KW-0472">Membrane</keyword>
<comment type="caution">
    <text evidence="4">The sequence shown here is derived from an EMBL/GenBank/DDBJ whole genome shotgun (WGS) entry which is preliminary data.</text>
</comment>
<feature type="signal peptide" evidence="3">
    <location>
        <begin position="1"/>
        <end position="26"/>
    </location>
</feature>
<feature type="compositionally biased region" description="Low complexity" evidence="1">
    <location>
        <begin position="315"/>
        <end position="324"/>
    </location>
</feature>
<protein>
    <recommendedName>
        <fullName evidence="6">Gram-positive cocci surface proteins LPxTG domain-containing protein</fullName>
    </recommendedName>
</protein>
<name>A0ABT0ZIG1_9ACTN</name>
<dbReference type="Proteomes" id="UP001523219">
    <property type="component" value="Unassembled WGS sequence"/>
</dbReference>
<organism evidence="4 5">
    <name type="scientific">Streptomyces macrolidinus</name>
    <dbReference type="NCBI Taxonomy" id="2952607"/>
    <lineage>
        <taxon>Bacteria</taxon>
        <taxon>Bacillati</taxon>
        <taxon>Actinomycetota</taxon>
        <taxon>Actinomycetes</taxon>
        <taxon>Kitasatosporales</taxon>
        <taxon>Streptomycetaceae</taxon>
        <taxon>Streptomyces</taxon>
    </lineage>
</organism>
<feature type="compositionally biased region" description="Low complexity" evidence="1">
    <location>
        <begin position="340"/>
        <end position="356"/>
    </location>
</feature>
<feature type="compositionally biased region" description="Pro residues" evidence="1">
    <location>
        <begin position="325"/>
        <end position="339"/>
    </location>
</feature>
<dbReference type="EMBL" id="JAMWMR010000021">
    <property type="protein sequence ID" value="MCN9243378.1"/>
    <property type="molecule type" value="Genomic_DNA"/>
</dbReference>
<reference evidence="4 5" key="1">
    <citation type="submission" date="2022-05" db="EMBL/GenBank/DDBJ databases">
        <title>Streptomyces sp. nov. RY43-2 isolated from soil of a peat swamp forest.</title>
        <authorList>
            <person name="Kanchanasin P."/>
            <person name="Tanasupawat S."/>
            <person name="Phongsopitanun W."/>
        </authorList>
    </citation>
    <scope>NUCLEOTIDE SEQUENCE [LARGE SCALE GENOMIC DNA]</scope>
    <source>
        <strain evidence="4 5">RY43-2</strain>
    </source>
</reference>
<evidence type="ECO:0008006" key="6">
    <source>
        <dbReference type="Google" id="ProtNLM"/>
    </source>
</evidence>
<feature type="transmembrane region" description="Helical" evidence="2">
    <location>
        <begin position="375"/>
        <end position="395"/>
    </location>
</feature>
<evidence type="ECO:0000256" key="1">
    <source>
        <dbReference type="SAM" id="MobiDB-lite"/>
    </source>
</evidence>
<keyword evidence="2" id="KW-1133">Transmembrane helix</keyword>
<gene>
    <name evidence="4" type="ORF">NGF19_21765</name>
</gene>
<feature type="compositionally biased region" description="Low complexity" evidence="1">
    <location>
        <begin position="364"/>
        <end position="374"/>
    </location>
</feature>
<keyword evidence="3" id="KW-0732">Signal</keyword>
<dbReference type="RefSeq" id="WP_252426753.1">
    <property type="nucleotide sequence ID" value="NZ_JAMWMR010000021.1"/>
</dbReference>
<keyword evidence="5" id="KW-1185">Reference proteome</keyword>
<feature type="region of interest" description="Disordered" evidence="1">
    <location>
        <begin position="315"/>
        <end position="374"/>
    </location>
</feature>
<feature type="chain" id="PRO_5046820473" description="Gram-positive cocci surface proteins LPxTG domain-containing protein" evidence="3">
    <location>
        <begin position="27"/>
        <end position="403"/>
    </location>
</feature>
<evidence type="ECO:0000256" key="2">
    <source>
        <dbReference type="SAM" id="Phobius"/>
    </source>
</evidence>
<accession>A0ABT0ZIG1</accession>
<evidence type="ECO:0000313" key="5">
    <source>
        <dbReference type="Proteomes" id="UP001523219"/>
    </source>
</evidence>